<evidence type="ECO:0000256" key="2">
    <source>
        <dbReference type="ARBA" id="ARBA00022448"/>
    </source>
</evidence>
<comment type="subcellular location">
    <subcellularLocation>
        <location evidence="1">Cell membrane</location>
        <topology evidence="1">Peripheral membrane protein</topology>
    </subcellularLocation>
</comment>
<dbReference type="InterPro" id="IPR003593">
    <property type="entry name" value="AAA+_ATPase"/>
</dbReference>
<name>A0A542DK76_AMYCI</name>
<dbReference type="GO" id="GO:0016887">
    <property type="term" value="F:ATP hydrolysis activity"/>
    <property type="evidence" value="ECO:0007669"/>
    <property type="project" value="InterPro"/>
</dbReference>
<dbReference type="GO" id="GO:0005524">
    <property type="term" value="F:ATP binding"/>
    <property type="evidence" value="ECO:0007669"/>
    <property type="project" value="UniProtKB-KW"/>
</dbReference>
<gene>
    <name evidence="7" type="ORF">FB471_3261</name>
</gene>
<dbReference type="Proteomes" id="UP000320876">
    <property type="component" value="Unassembled WGS sequence"/>
</dbReference>
<dbReference type="InterPro" id="IPR050763">
    <property type="entry name" value="ABC_transporter_ATP-binding"/>
</dbReference>
<feature type="domain" description="ABC transporter" evidence="6">
    <location>
        <begin position="5"/>
        <end position="229"/>
    </location>
</feature>
<accession>A0A542DK76</accession>
<dbReference type="RefSeq" id="WP_142002027.1">
    <property type="nucleotide sequence ID" value="NZ_VFML01000001.1"/>
</dbReference>
<dbReference type="CDD" id="cd03230">
    <property type="entry name" value="ABC_DR_subfamily_A"/>
    <property type="match status" value="1"/>
</dbReference>
<keyword evidence="4 7" id="KW-0067">ATP-binding</keyword>
<dbReference type="InterPro" id="IPR027417">
    <property type="entry name" value="P-loop_NTPase"/>
</dbReference>
<evidence type="ECO:0000256" key="5">
    <source>
        <dbReference type="ARBA" id="ARBA00023251"/>
    </source>
</evidence>
<keyword evidence="3" id="KW-0547">Nucleotide-binding</keyword>
<dbReference type="GO" id="GO:0046677">
    <property type="term" value="P:response to antibiotic"/>
    <property type="evidence" value="ECO:0007669"/>
    <property type="project" value="UniProtKB-KW"/>
</dbReference>
<evidence type="ECO:0000259" key="6">
    <source>
        <dbReference type="PROSITE" id="PS50893"/>
    </source>
</evidence>
<dbReference type="Pfam" id="PF00005">
    <property type="entry name" value="ABC_tran"/>
    <property type="match status" value="1"/>
</dbReference>
<dbReference type="GO" id="GO:0005886">
    <property type="term" value="C:plasma membrane"/>
    <property type="evidence" value="ECO:0007669"/>
    <property type="project" value="UniProtKB-SubCell"/>
</dbReference>
<comment type="caution">
    <text evidence="7">The sequence shown here is derived from an EMBL/GenBank/DDBJ whole genome shotgun (WGS) entry which is preliminary data.</text>
</comment>
<dbReference type="PANTHER" id="PTHR42711">
    <property type="entry name" value="ABC TRANSPORTER ATP-BINDING PROTEIN"/>
    <property type="match status" value="1"/>
</dbReference>
<dbReference type="EMBL" id="VFML01000001">
    <property type="protein sequence ID" value="TQJ03499.1"/>
    <property type="molecule type" value="Genomic_DNA"/>
</dbReference>
<reference evidence="7 8" key="1">
    <citation type="submission" date="2019-06" db="EMBL/GenBank/DDBJ databases">
        <title>Sequencing the genomes of 1000 actinobacteria strains.</title>
        <authorList>
            <person name="Klenk H.-P."/>
        </authorList>
    </citation>
    <scope>NUCLEOTIDE SEQUENCE [LARGE SCALE GENOMIC DNA]</scope>
    <source>
        <strain evidence="7 8">DSM 45679</strain>
    </source>
</reference>
<protein>
    <submittedName>
        <fullName evidence="7">ABC-2 type transport system ATP-binding protein</fullName>
    </submittedName>
</protein>
<dbReference type="InterPro" id="IPR017871">
    <property type="entry name" value="ABC_transporter-like_CS"/>
</dbReference>
<dbReference type="PANTHER" id="PTHR42711:SF17">
    <property type="entry name" value="ABC TRANSPORTER ATP-BINDING PROTEIN"/>
    <property type="match status" value="1"/>
</dbReference>
<dbReference type="AlphaFoldDB" id="A0A542DK76"/>
<dbReference type="InterPro" id="IPR003439">
    <property type="entry name" value="ABC_transporter-like_ATP-bd"/>
</dbReference>
<sequence length="278" mass="29535">MDRILRAHGLGHSYGRTRALDGVDLEVGRGECVALLGPNGAGKTTLVNLVIGLLRVQQGRVLVAGGDPRQATTRRHLGVMQQSMDFPPTLKVAELVTGAAVRGGKKRSAAGPVLAQLDLTELSGRRAARLSGGQKQRLQLAMALVNKPDLLVLDEPTAGFDPEVRRQFWQLIRALADGGTTILLTTHYLDEAEALADRVTVLSGGTVVAQGPPATLGGRRRGTAMVRWSGTTGTEERETDTPARLIGELFAIEGELPGLTVTRPSLEDTYLELIGQGA</sequence>
<dbReference type="SUPFAM" id="SSF52540">
    <property type="entry name" value="P-loop containing nucleoside triphosphate hydrolases"/>
    <property type="match status" value="1"/>
</dbReference>
<keyword evidence="2" id="KW-0813">Transport</keyword>
<dbReference type="OrthoDB" id="9804819at2"/>
<dbReference type="PROSITE" id="PS50893">
    <property type="entry name" value="ABC_TRANSPORTER_2"/>
    <property type="match status" value="1"/>
</dbReference>
<dbReference type="Gene3D" id="3.40.50.300">
    <property type="entry name" value="P-loop containing nucleotide triphosphate hydrolases"/>
    <property type="match status" value="1"/>
</dbReference>
<evidence type="ECO:0000256" key="1">
    <source>
        <dbReference type="ARBA" id="ARBA00004202"/>
    </source>
</evidence>
<dbReference type="PROSITE" id="PS00211">
    <property type="entry name" value="ABC_TRANSPORTER_1"/>
    <property type="match status" value="1"/>
</dbReference>
<evidence type="ECO:0000313" key="8">
    <source>
        <dbReference type="Proteomes" id="UP000320876"/>
    </source>
</evidence>
<evidence type="ECO:0000256" key="3">
    <source>
        <dbReference type="ARBA" id="ARBA00022741"/>
    </source>
</evidence>
<organism evidence="7 8">
    <name type="scientific">Amycolatopsis cihanbeyliensis</name>
    <dbReference type="NCBI Taxonomy" id="1128664"/>
    <lineage>
        <taxon>Bacteria</taxon>
        <taxon>Bacillati</taxon>
        <taxon>Actinomycetota</taxon>
        <taxon>Actinomycetes</taxon>
        <taxon>Pseudonocardiales</taxon>
        <taxon>Pseudonocardiaceae</taxon>
        <taxon>Amycolatopsis</taxon>
    </lineage>
</organism>
<evidence type="ECO:0000313" key="7">
    <source>
        <dbReference type="EMBL" id="TQJ03499.1"/>
    </source>
</evidence>
<keyword evidence="8" id="KW-1185">Reference proteome</keyword>
<keyword evidence="5" id="KW-0046">Antibiotic resistance</keyword>
<dbReference type="SMART" id="SM00382">
    <property type="entry name" value="AAA"/>
    <property type="match status" value="1"/>
</dbReference>
<proteinExistence type="predicted"/>
<evidence type="ECO:0000256" key="4">
    <source>
        <dbReference type="ARBA" id="ARBA00022840"/>
    </source>
</evidence>